<feature type="transmembrane region" description="Helical" evidence="6">
    <location>
        <begin position="42"/>
        <end position="62"/>
    </location>
</feature>
<evidence type="ECO:0000256" key="3">
    <source>
        <dbReference type="ARBA" id="ARBA00022692"/>
    </source>
</evidence>
<name>A0A6A8MB33_9FIRM</name>
<evidence type="ECO:0000256" key="6">
    <source>
        <dbReference type="SAM" id="Phobius"/>
    </source>
</evidence>
<feature type="domain" description="DUF2179" evidence="7">
    <location>
        <begin position="238"/>
        <end position="292"/>
    </location>
</feature>
<dbReference type="InterPro" id="IPR051461">
    <property type="entry name" value="UPF0750_membrane"/>
</dbReference>
<feature type="transmembrane region" description="Helical" evidence="6">
    <location>
        <begin position="174"/>
        <end position="203"/>
    </location>
</feature>
<dbReference type="EMBL" id="VUNB01000004">
    <property type="protein sequence ID" value="MST69064.1"/>
    <property type="molecule type" value="Genomic_DNA"/>
</dbReference>
<comment type="subcellular location">
    <subcellularLocation>
        <location evidence="1">Cell membrane</location>
        <topology evidence="1">Multi-pass membrane protein</topology>
    </subcellularLocation>
</comment>
<dbReference type="PANTHER" id="PTHR33545:SF5">
    <property type="entry name" value="UPF0750 MEMBRANE PROTEIN YITT"/>
    <property type="match status" value="1"/>
</dbReference>
<dbReference type="Pfam" id="PF10035">
    <property type="entry name" value="DUF2179"/>
    <property type="match status" value="1"/>
</dbReference>
<keyword evidence="2" id="KW-1003">Cell membrane</keyword>
<dbReference type="RefSeq" id="WP_154572535.1">
    <property type="nucleotide sequence ID" value="NZ_VUNB01000004.1"/>
</dbReference>
<organism evidence="8">
    <name type="scientific">Baileyella intestinalis</name>
    <dbReference type="NCBI Taxonomy" id="2606709"/>
    <lineage>
        <taxon>Bacteria</taxon>
        <taxon>Bacillati</taxon>
        <taxon>Bacillota</taxon>
        <taxon>Clostridia</taxon>
        <taxon>Peptostreptococcales</taxon>
        <taxon>Anaerovoracaceae</taxon>
        <taxon>Baileyella</taxon>
    </lineage>
</organism>
<dbReference type="PANTHER" id="PTHR33545">
    <property type="entry name" value="UPF0750 MEMBRANE PROTEIN YITT-RELATED"/>
    <property type="match status" value="1"/>
</dbReference>
<dbReference type="AlphaFoldDB" id="A0A6A8MB33"/>
<keyword evidence="3 6" id="KW-0812">Transmembrane</keyword>
<evidence type="ECO:0000313" key="8">
    <source>
        <dbReference type="EMBL" id="MST69064.1"/>
    </source>
</evidence>
<dbReference type="CDD" id="cd16380">
    <property type="entry name" value="YitT_C"/>
    <property type="match status" value="1"/>
</dbReference>
<dbReference type="PIRSF" id="PIRSF006483">
    <property type="entry name" value="Membrane_protein_YitT"/>
    <property type="match status" value="1"/>
</dbReference>
<evidence type="ECO:0000259" key="7">
    <source>
        <dbReference type="Pfam" id="PF10035"/>
    </source>
</evidence>
<keyword evidence="5 6" id="KW-0472">Membrane</keyword>
<reference evidence="8" key="1">
    <citation type="submission" date="2019-09" db="EMBL/GenBank/DDBJ databases">
        <title>In-depth cultivation of the pig gut microbiome towards novel bacterial diversity and tailored functional studies.</title>
        <authorList>
            <person name="Wylensek D."/>
            <person name="Hitch T.C.A."/>
            <person name="Clavel T."/>
        </authorList>
    </citation>
    <scope>NUCLEOTIDE SEQUENCE</scope>
    <source>
        <strain evidence="8">RF-744-FAT-WT-3</strain>
    </source>
</reference>
<dbReference type="GO" id="GO:0005886">
    <property type="term" value="C:plasma membrane"/>
    <property type="evidence" value="ECO:0007669"/>
    <property type="project" value="UniProtKB-SubCell"/>
</dbReference>
<comment type="caution">
    <text evidence="8">The sequence shown here is derived from an EMBL/GenBank/DDBJ whole genome shotgun (WGS) entry which is preliminary data.</text>
</comment>
<gene>
    <name evidence="8" type="ORF">FYJ66_05590</name>
</gene>
<dbReference type="Gene3D" id="3.30.70.120">
    <property type="match status" value="1"/>
</dbReference>
<dbReference type="InterPro" id="IPR019264">
    <property type="entry name" value="DUF2179"/>
</dbReference>
<proteinExistence type="predicted"/>
<feature type="transmembrane region" description="Helical" evidence="6">
    <location>
        <begin position="68"/>
        <end position="89"/>
    </location>
</feature>
<protein>
    <submittedName>
        <fullName evidence="8">YitT family protein</fullName>
    </submittedName>
</protein>
<keyword evidence="4 6" id="KW-1133">Transmembrane helix</keyword>
<feature type="transmembrane region" description="Helical" evidence="6">
    <location>
        <begin position="20"/>
        <end position="37"/>
    </location>
</feature>
<dbReference type="InterPro" id="IPR003740">
    <property type="entry name" value="YitT"/>
</dbReference>
<evidence type="ECO:0000256" key="2">
    <source>
        <dbReference type="ARBA" id="ARBA00022475"/>
    </source>
</evidence>
<evidence type="ECO:0000256" key="5">
    <source>
        <dbReference type="ARBA" id="ARBA00023136"/>
    </source>
</evidence>
<sequence length="299" mass="33124">MTKWHTELDPNSRTTAMEVFYILVGNFISAAAINYIVYSHGFYMGGFAGISMLLNLLFRSVLSMPIPSSINLVGVLYFILNAPLFIWALRIMGIPFTLKTLISVGLQSVFLAMVPVPHTPPFTDPLTTCIVGGILGGFGNGLVLRARCSCGGQDIIGVLMSRTHPNFTVGKISIIINIGVFSTCFLIFNAQMVVYSFIFVTIYSLTVDKIHTQNIKTTVMIFTKKEGIAKAIMSELPRGVTDWVGEGAYTNEKTYILVTVVSKYEMNRLREIVNKIDPNVFMIATEGNQIYGNFQKRLS</sequence>
<evidence type="ECO:0000256" key="1">
    <source>
        <dbReference type="ARBA" id="ARBA00004651"/>
    </source>
</evidence>
<accession>A0A6A8MB33</accession>
<dbReference type="InterPro" id="IPR015867">
    <property type="entry name" value="N-reg_PII/ATP_PRibTrfase_C"/>
</dbReference>
<dbReference type="Pfam" id="PF02588">
    <property type="entry name" value="YitT_membrane"/>
    <property type="match status" value="1"/>
</dbReference>
<evidence type="ECO:0000256" key="4">
    <source>
        <dbReference type="ARBA" id="ARBA00022989"/>
    </source>
</evidence>